<name>A0A371FZ15_MUCPR</name>
<proteinExistence type="predicted"/>
<comment type="caution">
    <text evidence="2">The sequence shown here is derived from an EMBL/GenBank/DDBJ whole genome shotgun (WGS) entry which is preliminary data.</text>
</comment>
<reference evidence="2" key="1">
    <citation type="submission" date="2018-05" db="EMBL/GenBank/DDBJ databases">
        <title>Draft genome of Mucuna pruriens seed.</title>
        <authorList>
            <person name="Nnadi N.E."/>
            <person name="Vos R."/>
            <person name="Hasami M.H."/>
            <person name="Devisetty U.K."/>
            <person name="Aguiy J.C."/>
        </authorList>
    </citation>
    <scope>NUCLEOTIDE SEQUENCE [LARGE SCALE GENOMIC DNA]</scope>
    <source>
        <strain evidence="2">JCA_2017</strain>
    </source>
</reference>
<evidence type="ECO:0000313" key="3">
    <source>
        <dbReference type="Proteomes" id="UP000257109"/>
    </source>
</evidence>
<feature type="compositionally biased region" description="Low complexity" evidence="1">
    <location>
        <begin position="57"/>
        <end position="72"/>
    </location>
</feature>
<feature type="non-terminal residue" evidence="2">
    <location>
        <position position="1"/>
    </location>
</feature>
<accession>A0A371FZ15</accession>
<organism evidence="2 3">
    <name type="scientific">Mucuna pruriens</name>
    <name type="common">Velvet bean</name>
    <name type="synonym">Dolichos pruriens</name>
    <dbReference type="NCBI Taxonomy" id="157652"/>
    <lineage>
        <taxon>Eukaryota</taxon>
        <taxon>Viridiplantae</taxon>
        <taxon>Streptophyta</taxon>
        <taxon>Embryophyta</taxon>
        <taxon>Tracheophyta</taxon>
        <taxon>Spermatophyta</taxon>
        <taxon>Magnoliopsida</taxon>
        <taxon>eudicotyledons</taxon>
        <taxon>Gunneridae</taxon>
        <taxon>Pentapetalae</taxon>
        <taxon>rosids</taxon>
        <taxon>fabids</taxon>
        <taxon>Fabales</taxon>
        <taxon>Fabaceae</taxon>
        <taxon>Papilionoideae</taxon>
        <taxon>50 kb inversion clade</taxon>
        <taxon>NPAAA clade</taxon>
        <taxon>indigoferoid/millettioid clade</taxon>
        <taxon>Phaseoleae</taxon>
        <taxon>Mucuna</taxon>
    </lineage>
</organism>
<feature type="non-terminal residue" evidence="2">
    <location>
        <position position="138"/>
    </location>
</feature>
<protein>
    <submittedName>
        <fullName evidence="2">Uncharacterized protein</fullName>
    </submittedName>
</protein>
<dbReference type="AlphaFoldDB" id="A0A371FZ15"/>
<gene>
    <name evidence="2" type="ORF">CR513_35505</name>
</gene>
<sequence>MFRKVEINIPLLDAIKQVLKYDQPRCSRIRHKKTRPRSSRLGQDRLHLGQTRSGQASQPSSPSRCSPIRSSSKTLSTSAVQLKTTLAPAQLPRLRLGSRSLPKGTDWDSQHTLVNLILSAQAIEGEPPPSTMAIVVED</sequence>
<evidence type="ECO:0000313" key="2">
    <source>
        <dbReference type="EMBL" id="RDX83566.1"/>
    </source>
</evidence>
<dbReference type="EMBL" id="QJKJ01007310">
    <property type="protein sequence ID" value="RDX83566.1"/>
    <property type="molecule type" value="Genomic_DNA"/>
</dbReference>
<feature type="compositionally biased region" description="Basic residues" evidence="1">
    <location>
        <begin position="27"/>
        <end position="38"/>
    </location>
</feature>
<dbReference type="Proteomes" id="UP000257109">
    <property type="component" value="Unassembled WGS sequence"/>
</dbReference>
<feature type="region of interest" description="Disordered" evidence="1">
    <location>
        <begin position="26"/>
        <end position="79"/>
    </location>
</feature>
<keyword evidence="3" id="KW-1185">Reference proteome</keyword>
<evidence type="ECO:0000256" key="1">
    <source>
        <dbReference type="SAM" id="MobiDB-lite"/>
    </source>
</evidence>